<protein>
    <submittedName>
        <fullName evidence="4">Benzoyl-CoA reductase/2-hydroxyglutaryl-CoA dehydratase subunit, BcrC/BadD/HgdB</fullName>
    </submittedName>
</protein>
<evidence type="ECO:0000313" key="4">
    <source>
        <dbReference type="EMBL" id="SHF50975.1"/>
    </source>
</evidence>
<dbReference type="Pfam" id="PF06050">
    <property type="entry name" value="HGD-D"/>
    <property type="match status" value="1"/>
</dbReference>
<evidence type="ECO:0000313" key="5">
    <source>
        <dbReference type="Proteomes" id="UP000184148"/>
    </source>
</evidence>
<keyword evidence="3" id="KW-0411">Iron-sulfur</keyword>
<keyword evidence="3" id="KW-0479">Metal-binding</keyword>
<comment type="cofactor">
    <cofactor evidence="1">
        <name>[4Fe-4S] cluster</name>
        <dbReference type="ChEBI" id="CHEBI:49883"/>
    </cofactor>
</comment>
<dbReference type="Proteomes" id="UP000184148">
    <property type="component" value="Unassembled WGS sequence"/>
</dbReference>
<dbReference type="Gene3D" id="3.40.50.11890">
    <property type="match status" value="1"/>
</dbReference>
<gene>
    <name evidence="4" type="ORF">SAMN02745133_02839</name>
</gene>
<dbReference type="STRING" id="1121429.SAMN02745133_02839"/>
<name>A0A1M5C8C1_9FIRM</name>
<dbReference type="GO" id="GO:0016836">
    <property type="term" value="F:hydro-lyase activity"/>
    <property type="evidence" value="ECO:0007669"/>
    <property type="project" value="UniProtKB-ARBA"/>
</dbReference>
<dbReference type="PANTHER" id="PTHR30548:SF6">
    <property type="entry name" value="DEHYDRATASE SUBUNIT YJIM-RELATED"/>
    <property type="match status" value="1"/>
</dbReference>
<dbReference type="Gene3D" id="3.40.50.11900">
    <property type="match status" value="1"/>
</dbReference>
<comment type="similarity">
    <text evidence="2">Belongs to the FldB/FldC dehydratase alpha/beta subunit family.</text>
</comment>
<dbReference type="Gene3D" id="1.20.1270.370">
    <property type="match status" value="1"/>
</dbReference>
<evidence type="ECO:0000256" key="3">
    <source>
        <dbReference type="ARBA" id="ARBA00023014"/>
    </source>
</evidence>
<dbReference type="PANTHER" id="PTHR30548">
    <property type="entry name" value="2-HYDROXYGLUTARYL-COA DEHYDRATASE, D-COMPONENT-RELATED"/>
    <property type="match status" value="1"/>
</dbReference>
<evidence type="ECO:0000256" key="1">
    <source>
        <dbReference type="ARBA" id="ARBA00001966"/>
    </source>
</evidence>
<dbReference type="NCBIfam" id="NF040772">
    <property type="entry name" value="double_cubane"/>
    <property type="match status" value="1"/>
</dbReference>
<evidence type="ECO:0000256" key="2">
    <source>
        <dbReference type="ARBA" id="ARBA00005806"/>
    </source>
</evidence>
<accession>A0A1M5C8C1</accession>
<dbReference type="GO" id="GO:0051536">
    <property type="term" value="F:iron-sulfur cluster binding"/>
    <property type="evidence" value="ECO:0007669"/>
    <property type="project" value="UniProtKB-KW"/>
</dbReference>
<organism evidence="4 5">
    <name type="scientific">Desulforamulus putei DSM 12395</name>
    <dbReference type="NCBI Taxonomy" id="1121429"/>
    <lineage>
        <taxon>Bacteria</taxon>
        <taxon>Bacillati</taxon>
        <taxon>Bacillota</taxon>
        <taxon>Clostridia</taxon>
        <taxon>Eubacteriales</taxon>
        <taxon>Peptococcaceae</taxon>
        <taxon>Desulforamulus</taxon>
    </lineage>
</organism>
<proteinExistence type="inferred from homology"/>
<dbReference type="InterPro" id="IPR010327">
    <property type="entry name" value="FldB/FldC_alpha/beta"/>
</dbReference>
<dbReference type="AlphaFoldDB" id="A0A1M5C8C1"/>
<dbReference type="InterPro" id="IPR047678">
    <property type="entry name" value="YjiM-like"/>
</dbReference>
<sequence length="386" mass="43484">MMRPQNMKIFDELRNLNVLTVQNAKREGKKVVGCYCTFTPQELILAAGAYPVTLCGTRQEPVAAAERDLPRNLCPLIKSSYGFAITGKCPYFEAADLLVAETTCDGKKKMYELMGKIKPMHVMKLPHSPKSEEALAAWTKEMHVLKDWLAEKFEVEITEEDIRKAIKLMNREREAMRRLHATTKVKPSPVSGVDLLVSVWTKGFNINKEDGIKLVEDLTAEIEEMAARGLSPFTSETPRILLTGCPVGFGSEKVVRLLEESGASVVAFENCSGYKSLDRLVDENPNKDVMTALAEKYLSIPCSCMSPNEGRLALIHKLAREYQVDAVVDLTWQACHTFNVEAFVIRDYVQNQLNLPYMHLETDYSESDVEQLRVRVQAFLELIQGE</sequence>
<keyword evidence="3" id="KW-0408">Iron</keyword>
<dbReference type="EMBL" id="FQUY01000029">
    <property type="protein sequence ID" value="SHF50975.1"/>
    <property type="molecule type" value="Genomic_DNA"/>
</dbReference>
<keyword evidence="5" id="KW-1185">Reference proteome</keyword>
<reference evidence="5" key="1">
    <citation type="submission" date="2016-11" db="EMBL/GenBank/DDBJ databases">
        <authorList>
            <person name="Varghese N."/>
            <person name="Submissions S."/>
        </authorList>
    </citation>
    <scope>NUCLEOTIDE SEQUENCE [LARGE SCALE GENOMIC DNA]</scope>
    <source>
        <strain evidence="5">DSM 12395</strain>
    </source>
</reference>